<dbReference type="PANTHER" id="PTHR22916:SF51">
    <property type="entry name" value="GLYCOSYLTRANSFERASE EPSH-RELATED"/>
    <property type="match status" value="1"/>
</dbReference>
<feature type="transmembrane region" description="Helical" evidence="4">
    <location>
        <begin position="322"/>
        <end position="341"/>
    </location>
</feature>
<keyword evidence="2" id="KW-0328">Glycosyltransferase</keyword>
<protein>
    <submittedName>
        <fullName evidence="6">Glycosyltransferase</fullName>
    </submittedName>
</protein>
<keyword evidence="4" id="KW-1133">Transmembrane helix</keyword>
<dbReference type="PANTHER" id="PTHR22916">
    <property type="entry name" value="GLYCOSYLTRANSFERASE"/>
    <property type="match status" value="1"/>
</dbReference>
<keyword evidence="3 6" id="KW-0808">Transferase</keyword>
<dbReference type="InterPro" id="IPR001173">
    <property type="entry name" value="Glyco_trans_2-like"/>
</dbReference>
<dbReference type="AlphaFoldDB" id="A0A6N8CPQ5"/>
<dbReference type="RefSeq" id="WP_155218877.1">
    <property type="nucleotide sequence ID" value="NZ_WNHB01000013.1"/>
</dbReference>
<dbReference type="EMBL" id="WNHB01000013">
    <property type="protein sequence ID" value="MTT32159.1"/>
    <property type="molecule type" value="Genomic_DNA"/>
</dbReference>
<evidence type="ECO:0000313" key="7">
    <source>
        <dbReference type="Proteomes" id="UP000440978"/>
    </source>
</evidence>
<evidence type="ECO:0000256" key="3">
    <source>
        <dbReference type="ARBA" id="ARBA00022679"/>
    </source>
</evidence>
<sequence>MLVSVIIPIYNKEKYLNDCIKSVVKQDYKNLELILVNDGSSDNSEEIINWWLLKDTRIKYIKQKNSGVSVARNNGVTNSNGEYVFFLDADDFLEKDAIQKLVEHTNKNTIDIVIGNHYEQEKGGYVKNNKFQNKLFRSDELRLLENKLEFFISGSRSLSTVWNKLYKVDFLKRNKIRFQEKIHAEDRLFNLKCYVNDPNIKIINKYTYYFNIVENSRSRTYNNKFYEETISLFHSFYTYLSRINKEYENNDLLQLTLIYDMEKIFYFILSYSNKKKYDLIRTLSLLKKDKEVCYILKKIKNEKTYKKINIYKKIYVKLFCNLFLSAHNYVFISFFTCYFLTEKIKNKLLRLRGIINEMGNKKE</sequence>
<keyword evidence="4" id="KW-0812">Transmembrane</keyword>
<accession>A0A6N8CPQ5</accession>
<dbReference type="GO" id="GO:0016757">
    <property type="term" value="F:glycosyltransferase activity"/>
    <property type="evidence" value="ECO:0007669"/>
    <property type="project" value="UniProtKB-KW"/>
</dbReference>
<dbReference type="SUPFAM" id="SSF53448">
    <property type="entry name" value="Nucleotide-diphospho-sugar transferases"/>
    <property type="match status" value="1"/>
</dbReference>
<gene>
    <name evidence="6" type="ORF">GMB86_09075</name>
</gene>
<comment type="caution">
    <text evidence="6">The sequence shown here is derived from an EMBL/GenBank/DDBJ whole genome shotgun (WGS) entry which is preliminary data.</text>
</comment>
<comment type="similarity">
    <text evidence="1">Belongs to the glycosyltransferase 2 family.</text>
</comment>
<keyword evidence="4" id="KW-0472">Membrane</keyword>
<evidence type="ECO:0000256" key="1">
    <source>
        <dbReference type="ARBA" id="ARBA00006739"/>
    </source>
</evidence>
<proteinExistence type="inferred from homology"/>
<dbReference type="Proteomes" id="UP000440978">
    <property type="component" value="Unassembled WGS sequence"/>
</dbReference>
<evidence type="ECO:0000256" key="4">
    <source>
        <dbReference type="SAM" id="Phobius"/>
    </source>
</evidence>
<evidence type="ECO:0000256" key="2">
    <source>
        <dbReference type="ARBA" id="ARBA00022676"/>
    </source>
</evidence>
<dbReference type="CDD" id="cd00761">
    <property type="entry name" value="Glyco_tranf_GTA_type"/>
    <property type="match status" value="1"/>
</dbReference>
<dbReference type="InterPro" id="IPR029044">
    <property type="entry name" value="Nucleotide-diphossugar_trans"/>
</dbReference>
<evidence type="ECO:0000313" key="6">
    <source>
        <dbReference type="EMBL" id="MTT32159.1"/>
    </source>
</evidence>
<dbReference type="OrthoDB" id="396512at2"/>
<feature type="domain" description="Glycosyltransferase 2-like" evidence="5">
    <location>
        <begin position="4"/>
        <end position="158"/>
    </location>
</feature>
<evidence type="ECO:0000259" key="5">
    <source>
        <dbReference type="Pfam" id="PF00535"/>
    </source>
</evidence>
<reference evidence="6 7" key="1">
    <citation type="submission" date="2019-11" db="EMBL/GenBank/DDBJ databases">
        <title>Terrilactibacillus tamarindus sp. nov. BCM23-1 isolated from bark of Tamarindus indica.</title>
        <authorList>
            <person name="Kingkaew E."/>
            <person name="Tanasupawat S."/>
        </authorList>
    </citation>
    <scope>NUCLEOTIDE SEQUENCE [LARGE SCALE GENOMIC DNA]</scope>
    <source>
        <strain evidence="6 7">BCM23-1</strain>
    </source>
</reference>
<dbReference type="Gene3D" id="3.90.550.10">
    <property type="entry name" value="Spore Coat Polysaccharide Biosynthesis Protein SpsA, Chain A"/>
    <property type="match status" value="1"/>
</dbReference>
<name>A0A6N8CPQ5_9BACI</name>
<dbReference type="Pfam" id="PF00535">
    <property type="entry name" value="Glycos_transf_2"/>
    <property type="match status" value="1"/>
</dbReference>
<organism evidence="6 7">
    <name type="scientific">Terrilactibacillus tamarindi</name>
    <dbReference type="NCBI Taxonomy" id="2599694"/>
    <lineage>
        <taxon>Bacteria</taxon>
        <taxon>Bacillati</taxon>
        <taxon>Bacillota</taxon>
        <taxon>Bacilli</taxon>
        <taxon>Bacillales</taxon>
        <taxon>Bacillaceae</taxon>
        <taxon>Terrilactibacillus</taxon>
    </lineage>
</organism>
<keyword evidence="7" id="KW-1185">Reference proteome</keyword>